<dbReference type="SUPFAM" id="SSF46785">
    <property type="entry name" value="Winged helix' DNA-binding domain"/>
    <property type="match status" value="1"/>
</dbReference>
<dbReference type="eggNOG" id="COG1846">
    <property type="taxonomic scope" value="Bacteria"/>
</dbReference>
<dbReference type="PATRIC" id="fig|1317118.6.peg.2858"/>
<dbReference type="PROSITE" id="PS50995">
    <property type="entry name" value="HTH_MARR_2"/>
    <property type="match status" value="1"/>
</dbReference>
<dbReference type="SMART" id="SM00347">
    <property type="entry name" value="HTH_MARR"/>
    <property type="match status" value="1"/>
</dbReference>
<keyword evidence="7" id="KW-1185">Reference proteome</keyword>
<dbReference type="STRING" id="1379903.ATO8_13892"/>
<dbReference type="PROSITE" id="PS01117">
    <property type="entry name" value="HTH_MARR_1"/>
    <property type="match status" value="1"/>
</dbReference>
<dbReference type="PRINTS" id="PR00598">
    <property type="entry name" value="HTHMARR"/>
</dbReference>
<dbReference type="InterPro" id="IPR000835">
    <property type="entry name" value="HTH_MarR-typ"/>
</dbReference>
<organism evidence="6 7">
    <name type="scientific">Roseivivax marinus</name>
    <dbReference type="NCBI Taxonomy" id="1379903"/>
    <lineage>
        <taxon>Bacteria</taxon>
        <taxon>Pseudomonadati</taxon>
        <taxon>Pseudomonadota</taxon>
        <taxon>Alphaproteobacteria</taxon>
        <taxon>Rhodobacterales</taxon>
        <taxon>Roseobacteraceae</taxon>
        <taxon>Roseivivax</taxon>
    </lineage>
</organism>
<dbReference type="Proteomes" id="UP000019063">
    <property type="component" value="Unassembled WGS sequence"/>
</dbReference>
<keyword evidence="1" id="KW-0805">Transcription regulation</keyword>
<evidence type="ECO:0000256" key="4">
    <source>
        <dbReference type="SAM" id="MobiDB-lite"/>
    </source>
</evidence>
<dbReference type="AlphaFoldDB" id="W4HHG3"/>
<evidence type="ECO:0000256" key="3">
    <source>
        <dbReference type="ARBA" id="ARBA00023163"/>
    </source>
</evidence>
<feature type="compositionally biased region" description="Low complexity" evidence="4">
    <location>
        <begin position="11"/>
        <end position="20"/>
    </location>
</feature>
<dbReference type="PANTHER" id="PTHR42756:SF1">
    <property type="entry name" value="TRANSCRIPTIONAL REPRESSOR OF EMRAB OPERON"/>
    <property type="match status" value="1"/>
</dbReference>
<sequence length="173" mass="18832">MAQVSSSNKNAAPALAAAPDAAPRVDTHEVVDDAALQGLVGYHMRRVTNLVQADLARVLKDLDLRIITMSVLVVIVDHPGLRQSQLADALSIERPNLVSILDELESRGLVLRTRVPTDRRAYALTPTRAGERLAERALEAADEHERKFFGDLDAKERAQLLSLLGRVRDAAGA</sequence>
<dbReference type="EMBL" id="AQQW01000008">
    <property type="protein sequence ID" value="ETW12192.1"/>
    <property type="molecule type" value="Genomic_DNA"/>
</dbReference>
<accession>W4HHG3</accession>
<dbReference type="GO" id="GO:0003700">
    <property type="term" value="F:DNA-binding transcription factor activity"/>
    <property type="evidence" value="ECO:0007669"/>
    <property type="project" value="InterPro"/>
</dbReference>
<name>W4HHG3_9RHOB</name>
<dbReference type="InterPro" id="IPR036388">
    <property type="entry name" value="WH-like_DNA-bd_sf"/>
</dbReference>
<evidence type="ECO:0000313" key="7">
    <source>
        <dbReference type="Proteomes" id="UP000019063"/>
    </source>
</evidence>
<dbReference type="RefSeq" id="WP_081749792.1">
    <property type="nucleotide sequence ID" value="NZ_AQQW01000008.1"/>
</dbReference>
<dbReference type="PANTHER" id="PTHR42756">
    <property type="entry name" value="TRANSCRIPTIONAL REGULATOR, MARR"/>
    <property type="match status" value="1"/>
</dbReference>
<dbReference type="Gene3D" id="1.10.10.10">
    <property type="entry name" value="Winged helix-like DNA-binding domain superfamily/Winged helix DNA-binding domain"/>
    <property type="match status" value="1"/>
</dbReference>
<dbReference type="Pfam" id="PF01047">
    <property type="entry name" value="MarR"/>
    <property type="match status" value="1"/>
</dbReference>
<reference evidence="6 7" key="1">
    <citation type="journal article" date="2014" name="Antonie Van Leeuwenhoek">
        <title>Roseivivax atlanticus sp. nov., isolated from surface seawater of the Atlantic Ocean.</title>
        <authorList>
            <person name="Li G."/>
            <person name="Lai Q."/>
            <person name="Liu X."/>
            <person name="Sun F."/>
            <person name="Shao Z."/>
        </authorList>
    </citation>
    <scope>NUCLEOTIDE SEQUENCE [LARGE SCALE GENOMIC DNA]</scope>
    <source>
        <strain evidence="6 7">22II-s10s</strain>
    </source>
</reference>
<proteinExistence type="predicted"/>
<feature type="compositionally biased region" description="Polar residues" evidence="4">
    <location>
        <begin position="1"/>
        <end position="10"/>
    </location>
</feature>
<evidence type="ECO:0000256" key="2">
    <source>
        <dbReference type="ARBA" id="ARBA00023125"/>
    </source>
</evidence>
<feature type="region of interest" description="Disordered" evidence="4">
    <location>
        <begin position="1"/>
        <end position="20"/>
    </location>
</feature>
<dbReference type="OrthoDB" id="8077146at2"/>
<dbReference type="GO" id="GO:0003677">
    <property type="term" value="F:DNA binding"/>
    <property type="evidence" value="ECO:0007669"/>
    <property type="project" value="UniProtKB-KW"/>
</dbReference>
<keyword evidence="2" id="KW-0238">DNA-binding</keyword>
<comment type="caution">
    <text evidence="6">The sequence shown here is derived from an EMBL/GenBank/DDBJ whole genome shotgun (WGS) entry which is preliminary data.</text>
</comment>
<feature type="domain" description="HTH marR-type" evidence="5">
    <location>
        <begin position="37"/>
        <end position="169"/>
    </location>
</feature>
<dbReference type="InterPro" id="IPR023187">
    <property type="entry name" value="Tscrpt_reg_MarR-type_CS"/>
</dbReference>
<protein>
    <submittedName>
        <fullName evidence="6">Transcriptional regulator, MarR family protein</fullName>
    </submittedName>
</protein>
<evidence type="ECO:0000313" key="6">
    <source>
        <dbReference type="EMBL" id="ETW12192.1"/>
    </source>
</evidence>
<evidence type="ECO:0000256" key="1">
    <source>
        <dbReference type="ARBA" id="ARBA00023015"/>
    </source>
</evidence>
<dbReference type="InterPro" id="IPR036390">
    <property type="entry name" value="WH_DNA-bd_sf"/>
</dbReference>
<evidence type="ECO:0000259" key="5">
    <source>
        <dbReference type="PROSITE" id="PS50995"/>
    </source>
</evidence>
<gene>
    <name evidence="6" type="ORF">ATO8_13892</name>
</gene>
<keyword evidence="3" id="KW-0804">Transcription</keyword>